<evidence type="ECO:0000313" key="2">
    <source>
        <dbReference type="Proteomes" id="UP001247805"/>
    </source>
</evidence>
<keyword evidence="2" id="KW-1185">Reference proteome</keyword>
<protein>
    <submittedName>
        <fullName evidence="1">Uncharacterized protein</fullName>
    </submittedName>
</protein>
<accession>A0ABU3SZV0</accession>
<gene>
    <name evidence="1" type="ORF">RS130_18045</name>
</gene>
<dbReference type="RefSeq" id="WP_316027075.1">
    <property type="nucleotide sequence ID" value="NZ_JAWDIO010000002.1"/>
</dbReference>
<dbReference type="EMBL" id="JAWDIO010000002">
    <property type="protein sequence ID" value="MDU0355541.1"/>
    <property type="molecule type" value="Genomic_DNA"/>
</dbReference>
<comment type="caution">
    <text evidence="1">The sequence shown here is derived from an EMBL/GenBank/DDBJ whole genome shotgun (WGS) entry which is preliminary data.</text>
</comment>
<reference evidence="1 2" key="1">
    <citation type="submission" date="2023-10" db="EMBL/GenBank/DDBJ databases">
        <title>Glaciecola aquimarina strain GGW-M5 nov., isolated from a coastal seawater.</title>
        <authorList>
            <person name="Bayburt H."/>
            <person name="Kim J.M."/>
            <person name="Choi B.J."/>
            <person name="Jeon C.O."/>
        </authorList>
    </citation>
    <scope>NUCLEOTIDE SEQUENCE [LARGE SCALE GENOMIC DNA]</scope>
    <source>
        <strain evidence="1 2">KCTC 32108</strain>
    </source>
</reference>
<dbReference type="Proteomes" id="UP001247805">
    <property type="component" value="Unassembled WGS sequence"/>
</dbReference>
<sequence length="49" mass="5367">MTQKKLAEAGITTLAQIANPPAPVKTALKQFEKVRGYNTWQAQAKKLLA</sequence>
<organism evidence="1 2">
    <name type="scientific">Paraglaciecola aquimarina</name>
    <dbReference type="NCBI Taxonomy" id="1235557"/>
    <lineage>
        <taxon>Bacteria</taxon>
        <taxon>Pseudomonadati</taxon>
        <taxon>Pseudomonadota</taxon>
        <taxon>Gammaproteobacteria</taxon>
        <taxon>Alteromonadales</taxon>
        <taxon>Alteromonadaceae</taxon>
        <taxon>Paraglaciecola</taxon>
    </lineage>
</organism>
<proteinExistence type="predicted"/>
<evidence type="ECO:0000313" key="1">
    <source>
        <dbReference type="EMBL" id="MDU0355541.1"/>
    </source>
</evidence>
<name>A0ABU3SZV0_9ALTE</name>